<feature type="domain" description="Histidine kinase" evidence="10">
    <location>
        <begin position="841"/>
        <end position="1053"/>
    </location>
</feature>
<dbReference type="Gene3D" id="1.10.10.60">
    <property type="entry name" value="Homeodomain-like"/>
    <property type="match status" value="1"/>
</dbReference>
<dbReference type="Gene3D" id="2.60.40.10">
    <property type="entry name" value="Immunoglobulins"/>
    <property type="match status" value="1"/>
</dbReference>
<dbReference type="InterPro" id="IPR003594">
    <property type="entry name" value="HATPase_dom"/>
</dbReference>
<evidence type="ECO:0000313" key="13">
    <source>
        <dbReference type="Proteomes" id="UP000267585"/>
    </source>
</evidence>
<dbReference type="InterPro" id="IPR013783">
    <property type="entry name" value="Ig-like_fold"/>
</dbReference>
<dbReference type="Gene3D" id="2.130.10.10">
    <property type="entry name" value="YVTN repeat-like/Quinoprotein amine dehydrogenase"/>
    <property type="match status" value="2"/>
</dbReference>
<dbReference type="InterPro" id="IPR011123">
    <property type="entry name" value="Y_Y_Y"/>
</dbReference>
<dbReference type="Gene3D" id="3.30.565.10">
    <property type="entry name" value="Histidine kinase-like ATPase, C-terminal domain"/>
    <property type="match status" value="1"/>
</dbReference>
<name>A0A430K8Z6_9FLAO</name>
<organism evidence="12 13">
    <name type="scientific">Arenibacter aquaticus</name>
    <dbReference type="NCBI Taxonomy" id="2489054"/>
    <lineage>
        <taxon>Bacteria</taxon>
        <taxon>Pseudomonadati</taxon>
        <taxon>Bacteroidota</taxon>
        <taxon>Flavobacteriia</taxon>
        <taxon>Flavobacteriales</taxon>
        <taxon>Flavobacteriaceae</taxon>
        <taxon>Arenibacter</taxon>
    </lineage>
</organism>
<evidence type="ECO:0000259" key="9">
    <source>
        <dbReference type="PROSITE" id="PS01124"/>
    </source>
</evidence>
<dbReference type="SUPFAM" id="SSF55874">
    <property type="entry name" value="ATPase domain of HSP90 chaperone/DNA topoisomerase II/histidine kinase"/>
    <property type="match status" value="1"/>
</dbReference>
<dbReference type="Pfam" id="PF00072">
    <property type="entry name" value="Response_reg"/>
    <property type="match status" value="1"/>
</dbReference>
<reference evidence="12 13" key="1">
    <citation type="submission" date="2018-11" db="EMBL/GenBank/DDBJ databases">
        <title>Arenibacter aquaticus sp.nov., a marine bacterium isolated from surface seawater in the South China Sea.</title>
        <authorList>
            <person name="Guo J."/>
            <person name="Sun J."/>
        </authorList>
    </citation>
    <scope>NUCLEOTIDE SEQUENCE [LARGE SCALE GENOMIC DNA]</scope>
    <source>
        <strain evidence="12 13">GUO666</strain>
    </source>
</reference>
<dbReference type="InterPro" id="IPR011110">
    <property type="entry name" value="Reg_prop"/>
</dbReference>
<keyword evidence="8" id="KW-0812">Transmembrane</keyword>
<dbReference type="GO" id="GO:0003700">
    <property type="term" value="F:DNA-binding transcription factor activity"/>
    <property type="evidence" value="ECO:0007669"/>
    <property type="project" value="InterPro"/>
</dbReference>
<keyword evidence="8" id="KW-0472">Membrane</keyword>
<dbReference type="Pfam" id="PF07494">
    <property type="entry name" value="Reg_prop"/>
    <property type="match status" value="7"/>
</dbReference>
<evidence type="ECO:0000256" key="3">
    <source>
        <dbReference type="ARBA" id="ARBA00022553"/>
    </source>
</evidence>
<evidence type="ECO:0000256" key="7">
    <source>
        <dbReference type="PROSITE-ProRule" id="PRU00169"/>
    </source>
</evidence>
<feature type="modified residue" description="4-aspartylphosphate" evidence="7">
    <location>
        <position position="1149"/>
    </location>
</feature>
<dbReference type="PROSITE" id="PS50110">
    <property type="entry name" value="RESPONSE_REGULATORY"/>
    <property type="match status" value="1"/>
</dbReference>
<keyword evidence="4" id="KW-0805">Transcription regulation</keyword>
<dbReference type="SUPFAM" id="SSF63829">
    <property type="entry name" value="Calcium-dependent phosphotriesterase"/>
    <property type="match status" value="3"/>
</dbReference>
<keyword evidence="13" id="KW-1185">Reference proteome</keyword>
<evidence type="ECO:0000259" key="10">
    <source>
        <dbReference type="PROSITE" id="PS50109"/>
    </source>
</evidence>
<dbReference type="InterPro" id="IPR011006">
    <property type="entry name" value="CheY-like_superfamily"/>
</dbReference>
<dbReference type="Gene3D" id="3.40.50.2300">
    <property type="match status" value="1"/>
</dbReference>
<evidence type="ECO:0000256" key="5">
    <source>
        <dbReference type="ARBA" id="ARBA00023125"/>
    </source>
</evidence>
<dbReference type="Proteomes" id="UP000267585">
    <property type="component" value="Unassembled WGS sequence"/>
</dbReference>
<dbReference type="Gene3D" id="1.10.287.130">
    <property type="match status" value="1"/>
</dbReference>
<dbReference type="SMART" id="SM00387">
    <property type="entry name" value="HATPase_c"/>
    <property type="match status" value="1"/>
</dbReference>
<dbReference type="PROSITE" id="PS50109">
    <property type="entry name" value="HIS_KIN"/>
    <property type="match status" value="1"/>
</dbReference>
<dbReference type="PANTHER" id="PTHR43547:SF2">
    <property type="entry name" value="HYBRID SIGNAL TRANSDUCTION HISTIDINE KINASE C"/>
    <property type="match status" value="1"/>
</dbReference>
<dbReference type="PROSITE" id="PS00041">
    <property type="entry name" value="HTH_ARAC_FAMILY_1"/>
    <property type="match status" value="1"/>
</dbReference>
<dbReference type="InterPro" id="IPR003661">
    <property type="entry name" value="HisK_dim/P_dom"/>
</dbReference>
<dbReference type="CDD" id="cd00082">
    <property type="entry name" value="HisKA"/>
    <property type="match status" value="1"/>
</dbReference>
<feature type="domain" description="HTH araC/xylS-type" evidence="9">
    <location>
        <begin position="1248"/>
        <end position="1347"/>
    </location>
</feature>
<accession>A0A430K8Z6</accession>
<dbReference type="InterPro" id="IPR001789">
    <property type="entry name" value="Sig_transdc_resp-reg_receiver"/>
</dbReference>
<dbReference type="InterPro" id="IPR009057">
    <property type="entry name" value="Homeodomain-like_sf"/>
</dbReference>
<dbReference type="SUPFAM" id="SSF52172">
    <property type="entry name" value="CheY-like"/>
    <property type="match status" value="1"/>
</dbReference>
<keyword evidence="12" id="KW-0418">Kinase</keyword>
<dbReference type="SMART" id="SM00388">
    <property type="entry name" value="HisKA"/>
    <property type="match status" value="1"/>
</dbReference>
<protein>
    <recommendedName>
        <fullName evidence="2">histidine kinase</fullName>
        <ecNumber evidence="2">2.7.13.3</ecNumber>
    </recommendedName>
</protein>
<dbReference type="PROSITE" id="PS01124">
    <property type="entry name" value="HTH_ARAC_FAMILY_2"/>
    <property type="match status" value="1"/>
</dbReference>
<feature type="domain" description="Response regulatory" evidence="11">
    <location>
        <begin position="1101"/>
        <end position="1216"/>
    </location>
</feature>
<sequence length="1350" mass="153403">MGNGKLKEQIVKMFLLAIYFNGQLFLYAQNQIKFRQLSVHDGLSQNSAISVAQDSIGYLWVATQDGLNQYDGRKFTIHPYAFVDITRSNFSYLGKVYTDRRGDVWIIPMDRRPYKLDRATNNFVPLQGVGDASSIFMDGDFNLWIGTYSGDLYEKKAGEEKAVLRVSNPEIRGAVYSITQNPSGVLLLTMDKYIVEFNAHTNIRYPKKFQDVQGRIIHANYSDVVFDSQDREWIATFGNGLFYRTTSESVLWRLNDLPFKGNLPVDLNITDLYMDTKQRLWVATYGAGLYLVDFEKYNISHFGSEKHNPTAVHYNDILCIYEDYTGTLWFGTDGAGLSYYDEYLEKFNSFTDYQTPQDVSIDVVRSIAVDNDNRIWIGTSGKGLTRYTPESDSWKTFRTDRGRANTISSDRVMSLLPDEDGDLWIGTQQGGLNIMDASGNITHFSAEDKSRFPGNTIWCIYKDDRGKVWIGTRDQGLVQFDKKKGVLNRFKHTPDNKQGISSNNIRVITSDDKGNLWIGTENRGVVFFNRSTQLFKSYLYGENGNSLSSNAIKSLYYSPKGILWIGTNGKGLNAYDIAKDQFYGFSVKDGLANDVIYGILPDDRGNLWLSSNKGITKFVPNDTIGNTPTITNYNNYEGLATEFNTGAYFKDKKGNLYFGGLEGFYWFKPNQLKKSSVLPKTAITGFDVFNKPFPMLEGQKLQAGQNTISFTFSSLQYALPTKNQYQYKLVNFDTDWVFSGNQNFARYTSLPPGNYQFQVKSSNYDGQWNPEPVSYSFSILSPWYLTPFAKFAYIVIFILLLYGIYRYLIWQWRLQLNLRLKVEETERFKRLNDFKSKLYTDISHEFRTPLSLIAGPVDVKLGQGGLSKMDFANFSMIKRNINRLIALVDQLLHLARLEKGNLKLKIAKGDLGLFLGMLVATFKYRATVKRVDYEIEIDRIPNAWFDEDALEKIITNLLSNAFKYVNESGVCRFSAHNKQGKLHLSVRNSVEDFSQVDLDRLFTRFYQQNEYSEGAGIGLSLVQELVSLYQGSIVVEMEEGGIIHFKVVLPMSKEDFEDIDLVEVESGMGGSIFGTGQKVEEGGVVAKELPSVLVPLSEAPLLLIVEDHEEVREFLKSVWAGKYRILEAKNGEEGMATALEVVPDLIISDVRMPICGGIELCNKLKTDERTSHIPIVLLTAGIGEELELQGLESGADDFITKPFKLRILQTRVENLIGLRKLLRNRYSQELVIEAKDIAVSPTDEAFLGKLEMVLDENLSDPQFNAEVFCRKLDMSRMQLHRKLLAYTGLSTTAFIRSQRLKQALQILKTSDASVSEIAYAVGFNTPSYFIKCFKDVYQKTPTEYFQSTNK</sequence>
<keyword evidence="5" id="KW-0238">DNA-binding</keyword>
<keyword evidence="6" id="KW-0804">Transcription</keyword>
<dbReference type="OrthoDB" id="358279at2"/>
<comment type="caution">
    <text evidence="12">The sequence shown here is derived from an EMBL/GenBank/DDBJ whole genome shotgun (WGS) entry which is preliminary data.</text>
</comment>
<dbReference type="EC" id="2.7.13.3" evidence="2"/>
<dbReference type="SMART" id="SM00448">
    <property type="entry name" value="REC"/>
    <property type="match status" value="1"/>
</dbReference>
<dbReference type="InterPro" id="IPR015943">
    <property type="entry name" value="WD40/YVTN_repeat-like_dom_sf"/>
</dbReference>
<gene>
    <name evidence="12" type="ORF">EHW67_02920</name>
</gene>
<dbReference type="InterPro" id="IPR018062">
    <property type="entry name" value="HTH_AraC-typ_CS"/>
</dbReference>
<feature type="transmembrane region" description="Helical" evidence="8">
    <location>
        <begin position="791"/>
        <end position="809"/>
    </location>
</feature>
<evidence type="ECO:0000313" key="12">
    <source>
        <dbReference type="EMBL" id="RTE55534.1"/>
    </source>
</evidence>
<evidence type="ECO:0000259" key="11">
    <source>
        <dbReference type="PROSITE" id="PS50110"/>
    </source>
</evidence>
<keyword evidence="8" id="KW-1133">Transmembrane helix</keyword>
<dbReference type="Pfam" id="PF12833">
    <property type="entry name" value="HTH_18"/>
    <property type="match status" value="1"/>
</dbReference>
<dbReference type="GO" id="GO:0000155">
    <property type="term" value="F:phosphorelay sensor kinase activity"/>
    <property type="evidence" value="ECO:0007669"/>
    <property type="project" value="InterPro"/>
</dbReference>
<keyword evidence="3 7" id="KW-0597">Phosphoprotein</keyword>
<evidence type="ECO:0000256" key="4">
    <source>
        <dbReference type="ARBA" id="ARBA00023015"/>
    </source>
</evidence>
<evidence type="ECO:0000256" key="1">
    <source>
        <dbReference type="ARBA" id="ARBA00000085"/>
    </source>
</evidence>
<dbReference type="GO" id="GO:0043565">
    <property type="term" value="F:sequence-specific DNA binding"/>
    <property type="evidence" value="ECO:0007669"/>
    <property type="project" value="InterPro"/>
</dbReference>
<proteinExistence type="predicted"/>
<dbReference type="InterPro" id="IPR036890">
    <property type="entry name" value="HATPase_C_sf"/>
</dbReference>
<evidence type="ECO:0000256" key="6">
    <source>
        <dbReference type="ARBA" id="ARBA00023163"/>
    </source>
</evidence>
<evidence type="ECO:0000256" key="2">
    <source>
        <dbReference type="ARBA" id="ARBA00012438"/>
    </source>
</evidence>
<dbReference type="Pfam" id="PF00512">
    <property type="entry name" value="HisKA"/>
    <property type="match status" value="1"/>
</dbReference>
<dbReference type="SUPFAM" id="SSF46689">
    <property type="entry name" value="Homeodomain-like"/>
    <property type="match status" value="1"/>
</dbReference>
<dbReference type="SMART" id="SM00342">
    <property type="entry name" value="HTH_ARAC"/>
    <property type="match status" value="1"/>
</dbReference>
<dbReference type="SUPFAM" id="SSF47384">
    <property type="entry name" value="Homodimeric domain of signal transducing histidine kinase"/>
    <property type="match status" value="1"/>
</dbReference>
<dbReference type="EMBL" id="RQPJ01000001">
    <property type="protein sequence ID" value="RTE55534.1"/>
    <property type="molecule type" value="Genomic_DNA"/>
</dbReference>
<dbReference type="Pfam" id="PF02518">
    <property type="entry name" value="HATPase_c"/>
    <property type="match status" value="1"/>
</dbReference>
<dbReference type="RefSeq" id="WP_126160836.1">
    <property type="nucleotide sequence ID" value="NZ_RQPJ01000001.1"/>
</dbReference>
<keyword evidence="12" id="KW-0808">Transferase</keyword>
<dbReference type="Pfam" id="PF07495">
    <property type="entry name" value="Y_Y_Y"/>
    <property type="match status" value="1"/>
</dbReference>
<dbReference type="PANTHER" id="PTHR43547">
    <property type="entry name" value="TWO-COMPONENT HISTIDINE KINASE"/>
    <property type="match status" value="1"/>
</dbReference>
<comment type="catalytic activity">
    <reaction evidence="1">
        <text>ATP + protein L-histidine = ADP + protein N-phospho-L-histidine.</text>
        <dbReference type="EC" id="2.7.13.3"/>
    </reaction>
</comment>
<dbReference type="InterPro" id="IPR005467">
    <property type="entry name" value="His_kinase_dom"/>
</dbReference>
<dbReference type="InterPro" id="IPR018060">
    <property type="entry name" value="HTH_AraC"/>
</dbReference>
<dbReference type="InterPro" id="IPR036097">
    <property type="entry name" value="HisK_dim/P_sf"/>
</dbReference>
<evidence type="ECO:0000256" key="8">
    <source>
        <dbReference type="SAM" id="Phobius"/>
    </source>
</evidence>